<feature type="compositionally biased region" description="Basic and acidic residues" evidence="2">
    <location>
        <begin position="68"/>
        <end position="77"/>
    </location>
</feature>
<organism evidence="3 4">
    <name type="scientific">Mycena albidolilacea</name>
    <dbReference type="NCBI Taxonomy" id="1033008"/>
    <lineage>
        <taxon>Eukaryota</taxon>
        <taxon>Fungi</taxon>
        <taxon>Dikarya</taxon>
        <taxon>Basidiomycota</taxon>
        <taxon>Agaricomycotina</taxon>
        <taxon>Agaricomycetes</taxon>
        <taxon>Agaricomycetidae</taxon>
        <taxon>Agaricales</taxon>
        <taxon>Marasmiineae</taxon>
        <taxon>Mycenaceae</taxon>
        <taxon>Mycena</taxon>
    </lineage>
</organism>
<sequence length="208" mass="23600">MSQAIDWEEFEYGSEYLHPSSDHGSDGELYVPEPSQNDEMIRQFRRRESRAQRAFESPTRAPRPSAVKAEDQTRTHYEAGGALDSQTTSQAYVDGLYREAGLVPDEESQTLTPEHATKTEPMDAPLLDQPGTQNSAVEKLEERIRELTDAREADQGRFFTLLEQANLERDNYRRQAEEWEASAGRAVNLLRKAQANIEDVLGDLEGRI</sequence>
<feature type="region of interest" description="Disordered" evidence="2">
    <location>
        <begin position="15"/>
        <end position="34"/>
    </location>
</feature>
<accession>A0AAD6Z913</accession>
<feature type="coiled-coil region" evidence="1">
    <location>
        <begin position="137"/>
        <end position="182"/>
    </location>
</feature>
<comment type="caution">
    <text evidence="3">The sequence shown here is derived from an EMBL/GenBank/DDBJ whole genome shotgun (WGS) entry which is preliminary data.</text>
</comment>
<evidence type="ECO:0000256" key="2">
    <source>
        <dbReference type="SAM" id="MobiDB-lite"/>
    </source>
</evidence>
<name>A0AAD6Z913_9AGAR</name>
<keyword evidence="1" id="KW-0175">Coiled coil</keyword>
<evidence type="ECO:0000313" key="3">
    <source>
        <dbReference type="EMBL" id="KAJ7312699.1"/>
    </source>
</evidence>
<evidence type="ECO:0000256" key="1">
    <source>
        <dbReference type="SAM" id="Coils"/>
    </source>
</evidence>
<protein>
    <submittedName>
        <fullName evidence="3">Uncharacterized protein</fullName>
    </submittedName>
</protein>
<keyword evidence="4" id="KW-1185">Reference proteome</keyword>
<dbReference type="EMBL" id="JARIHO010000070">
    <property type="protein sequence ID" value="KAJ7312699.1"/>
    <property type="molecule type" value="Genomic_DNA"/>
</dbReference>
<gene>
    <name evidence="3" type="ORF">DFH08DRAFT_896492</name>
</gene>
<proteinExistence type="predicted"/>
<reference evidence="3" key="1">
    <citation type="submission" date="2023-03" db="EMBL/GenBank/DDBJ databases">
        <title>Massive genome expansion in bonnet fungi (Mycena s.s.) driven by repeated elements and novel gene families across ecological guilds.</title>
        <authorList>
            <consortium name="Lawrence Berkeley National Laboratory"/>
            <person name="Harder C.B."/>
            <person name="Miyauchi S."/>
            <person name="Viragh M."/>
            <person name="Kuo A."/>
            <person name="Thoen E."/>
            <person name="Andreopoulos B."/>
            <person name="Lu D."/>
            <person name="Skrede I."/>
            <person name="Drula E."/>
            <person name="Henrissat B."/>
            <person name="Morin E."/>
            <person name="Kohler A."/>
            <person name="Barry K."/>
            <person name="LaButti K."/>
            <person name="Morin E."/>
            <person name="Salamov A."/>
            <person name="Lipzen A."/>
            <person name="Mereny Z."/>
            <person name="Hegedus B."/>
            <person name="Baldrian P."/>
            <person name="Stursova M."/>
            <person name="Weitz H."/>
            <person name="Taylor A."/>
            <person name="Grigoriev I.V."/>
            <person name="Nagy L.G."/>
            <person name="Martin F."/>
            <person name="Kauserud H."/>
        </authorList>
    </citation>
    <scope>NUCLEOTIDE SEQUENCE</scope>
    <source>
        <strain evidence="3">CBHHK002</strain>
    </source>
</reference>
<dbReference type="AlphaFoldDB" id="A0AAD6Z913"/>
<dbReference type="Proteomes" id="UP001218218">
    <property type="component" value="Unassembled WGS sequence"/>
</dbReference>
<feature type="region of interest" description="Disordered" evidence="2">
    <location>
        <begin position="44"/>
        <end position="136"/>
    </location>
</feature>
<evidence type="ECO:0000313" key="4">
    <source>
        <dbReference type="Proteomes" id="UP001218218"/>
    </source>
</evidence>